<name>A0A919XDE7_9BACI</name>
<gene>
    <name evidence="1" type="ORF">J43TS3_31910</name>
</gene>
<evidence type="ECO:0000313" key="2">
    <source>
        <dbReference type="Proteomes" id="UP000676917"/>
    </source>
</evidence>
<sequence length="68" mass="8105">MLTPDSPLFEELKNDVRQRLEYEIHTQAEDGHFILNWHCDEESARVWKSIWTLDVLALKQHGMIENIN</sequence>
<organism evidence="1 2">
    <name type="scientific">Ornithinibacillus bavariensis</name>
    <dbReference type="NCBI Taxonomy" id="545502"/>
    <lineage>
        <taxon>Bacteria</taxon>
        <taxon>Bacillati</taxon>
        <taxon>Bacillota</taxon>
        <taxon>Bacilli</taxon>
        <taxon>Bacillales</taxon>
        <taxon>Bacillaceae</taxon>
        <taxon>Ornithinibacillus</taxon>
    </lineage>
</organism>
<comment type="caution">
    <text evidence="1">The sequence shown here is derived from an EMBL/GenBank/DDBJ whole genome shotgun (WGS) entry which is preliminary data.</text>
</comment>
<evidence type="ECO:0000313" key="1">
    <source>
        <dbReference type="EMBL" id="GIO28580.1"/>
    </source>
</evidence>
<protein>
    <submittedName>
        <fullName evidence="1">Uncharacterized protein</fullName>
    </submittedName>
</protein>
<dbReference type="Proteomes" id="UP000676917">
    <property type="component" value="Unassembled WGS sequence"/>
</dbReference>
<keyword evidence="2" id="KW-1185">Reference proteome</keyword>
<dbReference type="AlphaFoldDB" id="A0A919XDE7"/>
<accession>A0A919XDE7</accession>
<dbReference type="EMBL" id="BORP01000007">
    <property type="protein sequence ID" value="GIO28580.1"/>
    <property type="molecule type" value="Genomic_DNA"/>
</dbReference>
<reference evidence="1" key="1">
    <citation type="submission" date="2021-03" db="EMBL/GenBank/DDBJ databases">
        <title>Antimicrobial resistance genes in bacteria isolated from Japanese honey, and their potential for conferring macrolide and lincosamide resistance in the American foulbrood pathogen Paenibacillus larvae.</title>
        <authorList>
            <person name="Okamoto M."/>
            <person name="Kumagai M."/>
            <person name="Kanamori H."/>
            <person name="Takamatsu D."/>
        </authorList>
    </citation>
    <scope>NUCLEOTIDE SEQUENCE</scope>
    <source>
        <strain evidence="1">J43TS3</strain>
    </source>
</reference>
<proteinExistence type="predicted"/>